<dbReference type="GO" id="GO:0016740">
    <property type="term" value="F:transferase activity"/>
    <property type="evidence" value="ECO:0007669"/>
    <property type="project" value="UniProtKB-KW"/>
</dbReference>
<evidence type="ECO:0000313" key="12">
    <source>
        <dbReference type="EMBL" id="KRN96654.1"/>
    </source>
</evidence>
<comment type="caution">
    <text evidence="12">The sequence shown here is derived from an EMBL/GenBank/DDBJ whole genome shotgun (WGS) entry which is preliminary data.</text>
</comment>
<dbReference type="Proteomes" id="UP000051139">
    <property type="component" value="Unassembled WGS sequence"/>
</dbReference>
<dbReference type="Pfam" id="PF02367">
    <property type="entry name" value="TsaE"/>
    <property type="match status" value="1"/>
</dbReference>
<dbReference type="OrthoDB" id="9815896at2"/>
<keyword evidence="5" id="KW-0819">tRNA processing</keyword>
<evidence type="ECO:0000256" key="1">
    <source>
        <dbReference type="ARBA" id="ARBA00004496"/>
    </source>
</evidence>
<reference evidence="11 14" key="2">
    <citation type="submission" date="2019-07" db="EMBL/GenBank/DDBJ databases">
        <title>Whole genome shotgun sequence of Lactobacillus siliginis NBRC 101315.</title>
        <authorList>
            <person name="Hosoyama A."/>
            <person name="Uohara A."/>
            <person name="Ohji S."/>
            <person name="Ichikawa N."/>
        </authorList>
    </citation>
    <scope>NUCLEOTIDE SEQUENCE [LARGE SCALE GENOMIC DNA]</scope>
    <source>
        <strain evidence="11 14">NBRC 101315</strain>
    </source>
</reference>
<reference evidence="12 13" key="1">
    <citation type="journal article" date="2015" name="Genome Announc.">
        <title>Expanding the biotechnology potential of lactobacilli through comparative genomics of 213 strains and associated genera.</title>
        <authorList>
            <person name="Sun Z."/>
            <person name="Harris H.M."/>
            <person name="McCann A."/>
            <person name="Guo C."/>
            <person name="Argimon S."/>
            <person name="Zhang W."/>
            <person name="Yang X."/>
            <person name="Jeffery I.B."/>
            <person name="Cooney J.C."/>
            <person name="Kagawa T.F."/>
            <person name="Liu W."/>
            <person name="Song Y."/>
            <person name="Salvetti E."/>
            <person name="Wrobel A."/>
            <person name="Rasinkangas P."/>
            <person name="Parkhill J."/>
            <person name="Rea M.C."/>
            <person name="O'Sullivan O."/>
            <person name="Ritari J."/>
            <person name="Douillard F.P."/>
            <person name="Paul Ross R."/>
            <person name="Yang R."/>
            <person name="Briner A.E."/>
            <person name="Felis G.E."/>
            <person name="de Vos W.M."/>
            <person name="Barrangou R."/>
            <person name="Klaenhammer T.R."/>
            <person name="Caufield P.W."/>
            <person name="Cui Y."/>
            <person name="Zhang H."/>
            <person name="O'Toole P.W."/>
        </authorList>
    </citation>
    <scope>NUCLEOTIDE SEQUENCE [LARGE SCALE GENOMIC DNA]</scope>
    <source>
        <strain evidence="12 13">DSM 22696</strain>
    </source>
</reference>
<keyword evidence="11" id="KW-0808">Transferase</keyword>
<dbReference type="EMBL" id="BJUD01000018">
    <property type="protein sequence ID" value="GEK28779.1"/>
    <property type="molecule type" value="Genomic_DNA"/>
</dbReference>
<evidence type="ECO:0000256" key="3">
    <source>
        <dbReference type="ARBA" id="ARBA00019010"/>
    </source>
</evidence>
<gene>
    <name evidence="12" type="ORF">IV55_GL001182</name>
    <name evidence="11" type="ORF">LSI01_10900</name>
</gene>
<dbReference type="InterPro" id="IPR003442">
    <property type="entry name" value="T6A_TsaE"/>
</dbReference>
<evidence type="ECO:0000313" key="13">
    <source>
        <dbReference type="Proteomes" id="UP000051139"/>
    </source>
</evidence>
<evidence type="ECO:0000256" key="5">
    <source>
        <dbReference type="ARBA" id="ARBA00022694"/>
    </source>
</evidence>
<dbReference type="GO" id="GO:0002949">
    <property type="term" value="P:tRNA threonylcarbamoyladenosine modification"/>
    <property type="evidence" value="ECO:0007669"/>
    <property type="project" value="InterPro"/>
</dbReference>
<evidence type="ECO:0000256" key="10">
    <source>
        <dbReference type="ARBA" id="ARBA00032441"/>
    </source>
</evidence>
<keyword evidence="6" id="KW-0479">Metal-binding</keyword>
<keyword evidence="9" id="KW-0460">Magnesium</keyword>
<dbReference type="FunFam" id="3.40.50.300:FF:000777">
    <property type="entry name" value="tRNA (N6-adenosine(37)-N6)-threonylcarbamoyltransferase complex ATPase TsaE"/>
    <property type="match status" value="1"/>
</dbReference>
<evidence type="ECO:0000256" key="8">
    <source>
        <dbReference type="ARBA" id="ARBA00022840"/>
    </source>
</evidence>
<comment type="subcellular location">
    <subcellularLocation>
        <location evidence="1">Cytoplasm</location>
    </subcellularLocation>
</comment>
<sequence>MKSITTIGAEETQALGQQLAAHLQAGDVILLDGDLGAGKTTFTKGLATGLGIKRPVKSPTFTIIREYQEGKLPLYHMDVYRLENGGGDELGLDEYFNGNGVSVVEWSPFVTDELPEARLVIHLTRDEADDDLRHFVFEAHGNRYEQLLNQLEADRHE</sequence>
<dbReference type="Gene3D" id="3.40.50.300">
    <property type="entry name" value="P-loop containing nucleotide triphosphate hydrolases"/>
    <property type="match status" value="1"/>
</dbReference>
<proteinExistence type="inferred from homology"/>
<keyword evidence="13" id="KW-1185">Reference proteome</keyword>
<protein>
    <recommendedName>
        <fullName evidence="3">tRNA threonylcarbamoyladenosine biosynthesis protein TsaE</fullName>
    </recommendedName>
    <alternativeName>
        <fullName evidence="10">t(6)A37 threonylcarbamoyladenosine biosynthesis protein TsaE</fullName>
    </alternativeName>
</protein>
<dbReference type="EMBL" id="JQCB01000003">
    <property type="protein sequence ID" value="KRN96654.1"/>
    <property type="molecule type" value="Genomic_DNA"/>
</dbReference>
<dbReference type="PANTHER" id="PTHR33540">
    <property type="entry name" value="TRNA THREONYLCARBAMOYLADENOSINE BIOSYNTHESIS PROTEIN TSAE"/>
    <property type="match status" value="1"/>
</dbReference>
<dbReference type="STRING" id="348151.IV55_GL001182"/>
<name>A0A0R2L4P7_9LACO</name>
<evidence type="ECO:0000256" key="2">
    <source>
        <dbReference type="ARBA" id="ARBA00007599"/>
    </source>
</evidence>
<dbReference type="AlphaFoldDB" id="A0A0R2L4P7"/>
<comment type="similarity">
    <text evidence="2">Belongs to the TsaE family.</text>
</comment>
<dbReference type="PATRIC" id="fig|348151.3.peg.1212"/>
<evidence type="ECO:0000256" key="9">
    <source>
        <dbReference type="ARBA" id="ARBA00022842"/>
    </source>
</evidence>
<keyword evidence="7" id="KW-0547">Nucleotide-binding</keyword>
<dbReference type="GO" id="GO:0005737">
    <property type="term" value="C:cytoplasm"/>
    <property type="evidence" value="ECO:0007669"/>
    <property type="project" value="UniProtKB-SubCell"/>
</dbReference>
<dbReference type="RefSeq" id="WP_057809300.1">
    <property type="nucleotide sequence ID" value="NZ_BJUD01000018.1"/>
</dbReference>
<dbReference type="GO" id="GO:0016787">
    <property type="term" value="F:hydrolase activity"/>
    <property type="evidence" value="ECO:0007669"/>
    <property type="project" value="UniProtKB-KW"/>
</dbReference>
<dbReference type="GO" id="GO:0046872">
    <property type="term" value="F:metal ion binding"/>
    <property type="evidence" value="ECO:0007669"/>
    <property type="project" value="UniProtKB-KW"/>
</dbReference>
<dbReference type="NCBIfam" id="TIGR00150">
    <property type="entry name" value="T6A_YjeE"/>
    <property type="match status" value="1"/>
</dbReference>
<dbReference type="SUPFAM" id="SSF52540">
    <property type="entry name" value="P-loop containing nucleoside triphosphate hydrolases"/>
    <property type="match status" value="1"/>
</dbReference>
<dbReference type="PANTHER" id="PTHR33540:SF2">
    <property type="entry name" value="TRNA THREONYLCARBAMOYLADENOSINE BIOSYNTHESIS PROTEIN TSAE"/>
    <property type="match status" value="1"/>
</dbReference>
<dbReference type="Proteomes" id="UP000321429">
    <property type="component" value="Unassembled WGS sequence"/>
</dbReference>
<keyword evidence="12" id="KW-0378">Hydrolase</keyword>
<dbReference type="GO" id="GO:0005524">
    <property type="term" value="F:ATP binding"/>
    <property type="evidence" value="ECO:0007669"/>
    <property type="project" value="UniProtKB-KW"/>
</dbReference>
<evidence type="ECO:0000256" key="6">
    <source>
        <dbReference type="ARBA" id="ARBA00022723"/>
    </source>
</evidence>
<organism evidence="12 13">
    <name type="scientific">Furfurilactobacillus siliginis</name>
    <dbReference type="NCBI Taxonomy" id="348151"/>
    <lineage>
        <taxon>Bacteria</taxon>
        <taxon>Bacillati</taxon>
        <taxon>Bacillota</taxon>
        <taxon>Bacilli</taxon>
        <taxon>Lactobacillales</taxon>
        <taxon>Lactobacillaceae</taxon>
        <taxon>Furfurilactobacillus</taxon>
    </lineage>
</organism>
<accession>A0A0R2L4P7</accession>
<evidence type="ECO:0000313" key="11">
    <source>
        <dbReference type="EMBL" id="GEK28779.1"/>
    </source>
</evidence>
<keyword evidence="8" id="KW-0067">ATP-binding</keyword>
<dbReference type="InterPro" id="IPR027417">
    <property type="entry name" value="P-loop_NTPase"/>
</dbReference>
<evidence type="ECO:0000256" key="4">
    <source>
        <dbReference type="ARBA" id="ARBA00022490"/>
    </source>
</evidence>
<evidence type="ECO:0000256" key="7">
    <source>
        <dbReference type="ARBA" id="ARBA00022741"/>
    </source>
</evidence>
<evidence type="ECO:0000313" key="14">
    <source>
        <dbReference type="Proteomes" id="UP000321429"/>
    </source>
</evidence>
<keyword evidence="4" id="KW-0963">Cytoplasm</keyword>